<proteinExistence type="predicted"/>
<keyword evidence="3" id="KW-1185">Reference proteome</keyword>
<evidence type="ECO:0000313" key="3">
    <source>
        <dbReference type="Proteomes" id="UP001642540"/>
    </source>
</evidence>
<accession>A0ABP1Q9L5</accession>
<evidence type="ECO:0000256" key="1">
    <source>
        <dbReference type="SAM" id="MobiDB-lite"/>
    </source>
</evidence>
<reference evidence="2 3" key="1">
    <citation type="submission" date="2024-08" db="EMBL/GenBank/DDBJ databases">
        <authorList>
            <person name="Cucini C."/>
            <person name="Frati F."/>
        </authorList>
    </citation>
    <scope>NUCLEOTIDE SEQUENCE [LARGE SCALE GENOMIC DNA]</scope>
</reference>
<dbReference type="Proteomes" id="UP001642540">
    <property type="component" value="Unassembled WGS sequence"/>
</dbReference>
<protein>
    <recommendedName>
        <fullName evidence="4">RING-type domain-containing protein</fullName>
    </recommendedName>
</protein>
<dbReference type="EMBL" id="CAXLJM020000021">
    <property type="protein sequence ID" value="CAL8087539.1"/>
    <property type="molecule type" value="Genomic_DNA"/>
</dbReference>
<evidence type="ECO:0008006" key="4">
    <source>
        <dbReference type="Google" id="ProtNLM"/>
    </source>
</evidence>
<organism evidence="2 3">
    <name type="scientific">Orchesella dallaii</name>
    <dbReference type="NCBI Taxonomy" id="48710"/>
    <lineage>
        <taxon>Eukaryota</taxon>
        <taxon>Metazoa</taxon>
        <taxon>Ecdysozoa</taxon>
        <taxon>Arthropoda</taxon>
        <taxon>Hexapoda</taxon>
        <taxon>Collembola</taxon>
        <taxon>Entomobryomorpha</taxon>
        <taxon>Entomobryoidea</taxon>
        <taxon>Orchesellidae</taxon>
        <taxon>Orchesellinae</taxon>
        <taxon>Orchesella</taxon>
    </lineage>
</organism>
<evidence type="ECO:0000313" key="2">
    <source>
        <dbReference type="EMBL" id="CAL8087539.1"/>
    </source>
</evidence>
<sequence length="255" mass="28753">MEPQVTLEHGKTGIPFHPDEMMLNCPECLESYNNSDRRKVKEDICGHVKCRVCCVYSETCATCLTKGSEYESFLTKTQLRRVNEAFEYFKCLRCLIKCGNCIMCYPKVEVPAEPLIQSQLYAVSASTPTTTQLQKTEFASPSSTKSNPVYPTKRHQPRMALSPVWSGPNPKTACEIGNIQNRWSYQERTSLTAKLSLVQSGGLEYILYFIVISNKEETSTKRNVCFKQFAQIWEIGDASGISYYNVGLQKASSGE</sequence>
<feature type="compositionally biased region" description="Polar residues" evidence="1">
    <location>
        <begin position="134"/>
        <end position="149"/>
    </location>
</feature>
<gene>
    <name evidence="2" type="ORF">ODALV1_LOCUS6776</name>
</gene>
<name>A0ABP1Q9L5_9HEXA</name>
<feature type="region of interest" description="Disordered" evidence="1">
    <location>
        <begin position="134"/>
        <end position="154"/>
    </location>
</feature>
<comment type="caution">
    <text evidence="2">The sequence shown here is derived from an EMBL/GenBank/DDBJ whole genome shotgun (WGS) entry which is preliminary data.</text>
</comment>